<reference evidence="3" key="1">
    <citation type="submission" date="2018-11" db="EMBL/GenBank/DDBJ databases">
        <title>Chitinophaga lutea sp.nov., isolate from arsenic contaminated soil.</title>
        <authorList>
            <person name="Zong Y."/>
        </authorList>
    </citation>
    <scope>NUCLEOTIDE SEQUENCE [LARGE SCALE GENOMIC DNA]</scope>
    <source>
        <strain evidence="3">YLT18</strain>
    </source>
</reference>
<dbReference type="InterPro" id="IPR002881">
    <property type="entry name" value="DUF58"/>
</dbReference>
<dbReference type="Proteomes" id="UP000279089">
    <property type="component" value="Unassembled WGS sequence"/>
</dbReference>
<evidence type="ECO:0000259" key="1">
    <source>
        <dbReference type="Pfam" id="PF01882"/>
    </source>
</evidence>
<dbReference type="PANTHER" id="PTHR33608">
    <property type="entry name" value="BLL2464 PROTEIN"/>
    <property type="match status" value="1"/>
</dbReference>
<accession>A0A3N4M6P6</accession>
<dbReference type="EMBL" id="RMBX01000013">
    <property type="protein sequence ID" value="RPD39012.1"/>
    <property type="molecule type" value="Genomic_DNA"/>
</dbReference>
<organism evidence="2 3">
    <name type="scientific">Chitinophaga barathri</name>
    <dbReference type="NCBI Taxonomy" id="1647451"/>
    <lineage>
        <taxon>Bacteria</taxon>
        <taxon>Pseudomonadati</taxon>
        <taxon>Bacteroidota</taxon>
        <taxon>Chitinophagia</taxon>
        <taxon>Chitinophagales</taxon>
        <taxon>Chitinophagaceae</taxon>
        <taxon>Chitinophaga</taxon>
    </lineage>
</organism>
<protein>
    <submittedName>
        <fullName evidence="2">DUF58 domain-containing protein</fullName>
    </submittedName>
</protein>
<proteinExistence type="predicted"/>
<evidence type="ECO:0000313" key="3">
    <source>
        <dbReference type="Proteomes" id="UP000279089"/>
    </source>
</evidence>
<comment type="caution">
    <text evidence="2">The sequence shown here is derived from an EMBL/GenBank/DDBJ whole genome shotgun (WGS) entry which is preliminary data.</text>
</comment>
<gene>
    <name evidence="2" type="ORF">EG028_23025</name>
</gene>
<sequence length="314" mass="36250">MPEHNTYPPGLTVSLEELMHYEYYVQQIPLLPQHPVYSLLAGRHASKLRGRGLDFEEVRVYVPGDDVRNIDWRVTARTGITHSKVFNEEKERPAFIIADQTAMLFFGSRMFVKAVTAAQVAALSAFYILKRGDRVGGIIFNEDGHRFIAPKRSKSHVQFLLQSLADMNQLLPQRKQLKPNTPYLNDILRRARSTVTHDYVVTVISDFSLIDDETRHHLRSLSFHNDVLLIHITDPLDARLPDGKLVLGDGRYQLMWQNGRGQQGERYAASYNDMISRFTEEFRNYRMPFVTMDTATRVEDQVMKYFRTQQTTAG</sequence>
<evidence type="ECO:0000313" key="2">
    <source>
        <dbReference type="EMBL" id="RPD39012.1"/>
    </source>
</evidence>
<dbReference type="RefSeq" id="WP_120518439.1">
    <property type="nucleotide sequence ID" value="NZ_QXZY01000013.1"/>
</dbReference>
<dbReference type="Pfam" id="PF01882">
    <property type="entry name" value="DUF58"/>
    <property type="match status" value="1"/>
</dbReference>
<dbReference type="OrthoDB" id="9776116at2"/>
<name>A0A3N4M6P6_9BACT</name>
<dbReference type="PANTHER" id="PTHR33608:SF12">
    <property type="entry name" value="DUF58 DOMAIN-CONTAINING PROTEIN"/>
    <property type="match status" value="1"/>
</dbReference>
<keyword evidence="3" id="KW-1185">Reference proteome</keyword>
<feature type="domain" description="DUF58" evidence="1">
    <location>
        <begin position="57"/>
        <end position="250"/>
    </location>
</feature>
<dbReference type="AlphaFoldDB" id="A0A3N4M6P6"/>